<evidence type="ECO:0000256" key="3">
    <source>
        <dbReference type="ARBA" id="ARBA00023172"/>
    </source>
</evidence>
<dbReference type="InterPro" id="IPR013762">
    <property type="entry name" value="Integrase-like_cat_sf"/>
</dbReference>
<keyword evidence="6" id="KW-1185">Reference proteome</keyword>
<protein>
    <submittedName>
        <fullName evidence="5">Site-specific recombinase XerD</fullName>
    </submittedName>
</protein>
<keyword evidence="1" id="KW-0159">Chromosome partition</keyword>
<dbReference type="PANTHER" id="PTHR30349">
    <property type="entry name" value="PHAGE INTEGRASE-RELATED"/>
    <property type="match status" value="1"/>
</dbReference>
<gene>
    <name evidence="5" type="ORF">SAMN04488540_106165</name>
</gene>
<dbReference type="GO" id="GO:0015074">
    <property type="term" value="P:DNA integration"/>
    <property type="evidence" value="ECO:0007669"/>
    <property type="project" value="UniProtKB-KW"/>
</dbReference>
<reference evidence="6" key="1">
    <citation type="submission" date="2016-10" db="EMBL/GenBank/DDBJ databases">
        <authorList>
            <person name="Varghese N."/>
            <person name="Submissions S."/>
        </authorList>
    </citation>
    <scope>NUCLEOTIDE SEQUENCE [LARGE SCALE GENOMIC DNA]</scope>
    <source>
        <strain evidence="6">DSM 23317</strain>
    </source>
</reference>
<dbReference type="InterPro" id="IPR002104">
    <property type="entry name" value="Integrase_catalytic"/>
</dbReference>
<accession>A0A1G8SGI6</accession>
<feature type="domain" description="Tyr recombinase" evidence="4">
    <location>
        <begin position="130"/>
        <end position="314"/>
    </location>
</feature>
<organism evidence="5 6">
    <name type="scientific">Ferrimonas sediminum</name>
    <dbReference type="NCBI Taxonomy" id="718193"/>
    <lineage>
        <taxon>Bacteria</taxon>
        <taxon>Pseudomonadati</taxon>
        <taxon>Pseudomonadota</taxon>
        <taxon>Gammaproteobacteria</taxon>
        <taxon>Alteromonadales</taxon>
        <taxon>Ferrimonadaceae</taxon>
        <taxon>Ferrimonas</taxon>
    </lineage>
</organism>
<dbReference type="GO" id="GO:0006310">
    <property type="term" value="P:DNA recombination"/>
    <property type="evidence" value="ECO:0007669"/>
    <property type="project" value="UniProtKB-KW"/>
</dbReference>
<evidence type="ECO:0000256" key="1">
    <source>
        <dbReference type="ARBA" id="ARBA00022829"/>
    </source>
</evidence>
<name>A0A1G8SGI6_9GAMM</name>
<sequence>MGQLMPGDTSAELLSLSPALVYLQELGSDLSRQKMISYLNVIARLLNLDHYRQIDWAVIGKPQVLYLLDQLRRGALMRRPSDQGRSPNTVNLYLALIKGVARRAYEMGLYEHRHYSQIQSIRRLRGSRVSKGREVSKAEIQSLLTQCRQDSGPKGCRDFALLSLLFGTGVRRAELVGIDLAHLDRDQATVRVIGKGNKERLLYLNPSTLTALIEYIDTLRGDADGPLFQPITKLGDLISRRMTPQAVKVIIDARNRQARVASFSPHDGRRTFATQLLGKGVDLHTVQRLMGHASIDTTRQYDMRGEEVMRQAVSLLE</sequence>
<evidence type="ECO:0000313" key="5">
    <source>
        <dbReference type="EMBL" id="SDJ27865.1"/>
    </source>
</evidence>
<dbReference type="AlphaFoldDB" id="A0A1G8SGI6"/>
<dbReference type="PROSITE" id="PS51898">
    <property type="entry name" value="TYR_RECOMBINASE"/>
    <property type="match status" value="1"/>
</dbReference>
<evidence type="ECO:0000259" key="4">
    <source>
        <dbReference type="PROSITE" id="PS51898"/>
    </source>
</evidence>
<dbReference type="Gene3D" id="1.10.443.10">
    <property type="entry name" value="Intergrase catalytic core"/>
    <property type="match status" value="1"/>
</dbReference>
<dbReference type="SUPFAM" id="SSF56349">
    <property type="entry name" value="DNA breaking-rejoining enzymes"/>
    <property type="match status" value="1"/>
</dbReference>
<dbReference type="Pfam" id="PF00589">
    <property type="entry name" value="Phage_integrase"/>
    <property type="match status" value="1"/>
</dbReference>
<keyword evidence="3" id="KW-0233">DNA recombination</keyword>
<proteinExistence type="predicted"/>
<dbReference type="InterPro" id="IPR011010">
    <property type="entry name" value="DNA_brk_join_enz"/>
</dbReference>
<dbReference type="PANTHER" id="PTHR30349:SF81">
    <property type="entry name" value="TYROSINE RECOMBINASE XERC"/>
    <property type="match status" value="1"/>
</dbReference>
<dbReference type="GO" id="GO:0007059">
    <property type="term" value="P:chromosome segregation"/>
    <property type="evidence" value="ECO:0007669"/>
    <property type="project" value="UniProtKB-KW"/>
</dbReference>
<evidence type="ECO:0000256" key="2">
    <source>
        <dbReference type="ARBA" id="ARBA00022908"/>
    </source>
</evidence>
<dbReference type="InterPro" id="IPR050090">
    <property type="entry name" value="Tyrosine_recombinase_XerCD"/>
</dbReference>
<keyword evidence="2" id="KW-0229">DNA integration</keyword>
<dbReference type="EMBL" id="FNEM01000006">
    <property type="protein sequence ID" value="SDJ27865.1"/>
    <property type="molecule type" value="Genomic_DNA"/>
</dbReference>
<evidence type="ECO:0000313" key="6">
    <source>
        <dbReference type="Proteomes" id="UP000199527"/>
    </source>
</evidence>
<dbReference type="Proteomes" id="UP000199527">
    <property type="component" value="Unassembled WGS sequence"/>
</dbReference>
<dbReference type="GO" id="GO:0003677">
    <property type="term" value="F:DNA binding"/>
    <property type="evidence" value="ECO:0007669"/>
    <property type="project" value="InterPro"/>
</dbReference>